<dbReference type="InterPro" id="IPR011013">
    <property type="entry name" value="Gal_mutarotase_sf_dom"/>
</dbReference>
<comment type="catalytic activity">
    <reaction evidence="5">
        <text>alpha-D-glucose = beta-D-glucose</text>
        <dbReference type="Rhea" id="RHEA:10264"/>
        <dbReference type="ChEBI" id="CHEBI:15903"/>
        <dbReference type="ChEBI" id="CHEBI:17925"/>
        <dbReference type="EC" id="5.1.3.3"/>
    </reaction>
</comment>
<dbReference type="PANTHER" id="PTHR10091:SF0">
    <property type="entry name" value="GALACTOSE MUTAROTASE"/>
    <property type="match status" value="1"/>
</dbReference>
<dbReference type="InterPro" id="IPR008183">
    <property type="entry name" value="Aldose_1/G6P_1-epimerase"/>
</dbReference>
<keyword evidence="3 5" id="KW-0413">Isomerase</keyword>
<evidence type="ECO:0000256" key="2">
    <source>
        <dbReference type="ARBA" id="ARBA00006206"/>
    </source>
</evidence>
<dbReference type="EMBL" id="JBHRXP010000001">
    <property type="protein sequence ID" value="MFC3579290.1"/>
    <property type="molecule type" value="Genomic_DNA"/>
</dbReference>
<keyword evidence="4 5" id="KW-0119">Carbohydrate metabolism</keyword>
<comment type="pathway">
    <text evidence="1 5">Carbohydrate metabolism; hexose metabolism.</text>
</comment>
<protein>
    <recommendedName>
        <fullName evidence="5">Aldose 1-epimerase</fullName>
        <ecNumber evidence="5">5.1.3.3</ecNumber>
    </recommendedName>
</protein>
<evidence type="ECO:0000256" key="4">
    <source>
        <dbReference type="ARBA" id="ARBA00023277"/>
    </source>
</evidence>
<dbReference type="PIRSF" id="PIRSF005096">
    <property type="entry name" value="GALM"/>
    <property type="match status" value="1"/>
</dbReference>
<dbReference type="GO" id="GO:0016853">
    <property type="term" value="F:isomerase activity"/>
    <property type="evidence" value="ECO:0007669"/>
    <property type="project" value="UniProtKB-KW"/>
</dbReference>
<keyword evidence="7" id="KW-1185">Reference proteome</keyword>
<dbReference type="Proteomes" id="UP001595713">
    <property type="component" value="Unassembled WGS sequence"/>
</dbReference>
<organism evidence="6 7">
    <name type="scientific">Sphingomonas hylomeconis</name>
    <dbReference type="NCBI Taxonomy" id="1395958"/>
    <lineage>
        <taxon>Bacteria</taxon>
        <taxon>Pseudomonadati</taxon>
        <taxon>Pseudomonadota</taxon>
        <taxon>Alphaproteobacteria</taxon>
        <taxon>Sphingomonadales</taxon>
        <taxon>Sphingomonadaceae</taxon>
        <taxon>Sphingomonas</taxon>
    </lineage>
</organism>
<accession>A0ABV7SQZ3</accession>
<dbReference type="RefSeq" id="WP_261295256.1">
    <property type="nucleotide sequence ID" value="NZ_JANQBK010000014.1"/>
</dbReference>
<gene>
    <name evidence="6" type="ORF">ACFONA_03870</name>
</gene>
<dbReference type="EC" id="5.1.3.3" evidence="5"/>
<evidence type="ECO:0000313" key="7">
    <source>
        <dbReference type="Proteomes" id="UP001595713"/>
    </source>
</evidence>
<comment type="similarity">
    <text evidence="2 5">Belongs to the aldose epimerase family.</text>
</comment>
<proteinExistence type="inferred from homology"/>
<evidence type="ECO:0000256" key="1">
    <source>
        <dbReference type="ARBA" id="ARBA00005028"/>
    </source>
</evidence>
<dbReference type="InterPro" id="IPR047215">
    <property type="entry name" value="Galactose_mutarotase-like"/>
</dbReference>
<evidence type="ECO:0000256" key="5">
    <source>
        <dbReference type="PIRNR" id="PIRNR005096"/>
    </source>
</evidence>
<name>A0ABV7SQZ3_9SPHN</name>
<dbReference type="SUPFAM" id="SSF74650">
    <property type="entry name" value="Galactose mutarotase-like"/>
    <property type="match status" value="1"/>
</dbReference>
<evidence type="ECO:0000313" key="6">
    <source>
        <dbReference type="EMBL" id="MFC3579290.1"/>
    </source>
</evidence>
<dbReference type="InterPro" id="IPR015443">
    <property type="entry name" value="Aldose_1-epimerase"/>
</dbReference>
<reference evidence="7" key="1">
    <citation type="journal article" date="2019" name="Int. J. Syst. Evol. Microbiol.">
        <title>The Global Catalogue of Microorganisms (GCM) 10K type strain sequencing project: providing services to taxonomists for standard genome sequencing and annotation.</title>
        <authorList>
            <consortium name="The Broad Institute Genomics Platform"/>
            <consortium name="The Broad Institute Genome Sequencing Center for Infectious Disease"/>
            <person name="Wu L."/>
            <person name="Ma J."/>
        </authorList>
    </citation>
    <scope>NUCLEOTIDE SEQUENCE [LARGE SCALE GENOMIC DNA]</scope>
    <source>
        <strain evidence="7">KCTC 42739</strain>
    </source>
</reference>
<dbReference type="Gene3D" id="2.70.98.10">
    <property type="match status" value="1"/>
</dbReference>
<evidence type="ECO:0000256" key="3">
    <source>
        <dbReference type="ARBA" id="ARBA00023235"/>
    </source>
</evidence>
<dbReference type="PANTHER" id="PTHR10091">
    <property type="entry name" value="ALDOSE-1-EPIMERASE"/>
    <property type="match status" value="1"/>
</dbReference>
<sequence>MSHAHLPATAVTLRAPNGVTVRLTNLGATLMAIETSDRSGRFANILLGYDDPSDYPAAGGPDPDAYLGATCGRFANRIAGAAFVLDGVRYTLSDNESPNHLHGGARNFHHALWTIVAADDRHVKMTLHSPDGDQGYPGALDASADFSLADNGELAIVYTAQTTRPTHVNLVSHGYFNLSGDPHRSILDHLLRIDSTQILAIDAANLPTGERLAIAGSPFDFTVARPIGARIDDDDDQLRHAGGYNHNYLLDMGGVRPVARLEDPTSGRTLTISTDQPGLQFYSANFLGGRFAPRSGICLEAQHWPDSPNRPDFPITRLDPGATYRSETRLRFGVD</sequence>
<dbReference type="Pfam" id="PF01263">
    <property type="entry name" value="Aldose_epim"/>
    <property type="match status" value="1"/>
</dbReference>
<dbReference type="InterPro" id="IPR014718">
    <property type="entry name" value="GH-type_carb-bd"/>
</dbReference>
<dbReference type="NCBIfam" id="NF008277">
    <property type="entry name" value="PRK11055.1"/>
    <property type="match status" value="1"/>
</dbReference>
<comment type="caution">
    <text evidence="6">The sequence shown here is derived from an EMBL/GenBank/DDBJ whole genome shotgun (WGS) entry which is preliminary data.</text>
</comment>
<dbReference type="CDD" id="cd09019">
    <property type="entry name" value="galactose_mutarotase_like"/>
    <property type="match status" value="1"/>
</dbReference>